<dbReference type="GO" id="GO:0006099">
    <property type="term" value="P:tricarboxylic acid cycle"/>
    <property type="evidence" value="ECO:0007669"/>
    <property type="project" value="TreeGrafter"/>
</dbReference>
<evidence type="ECO:0000259" key="2">
    <source>
        <dbReference type="SMART" id="SM01329"/>
    </source>
</evidence>
<dbReference type="EMBL" id="AP018042">
    <property type="protein sequence ID" value="BAX78927.1"/>
    <property type="molecule type" value="Genomic_DNA"/>
</dbReference>
<dbReference type="PANTHER" id="PTHR11835">
    <property type="entry name" value="DECARBOXYLATING DEHYDROGENASES-ISOCITRATE, ISOPROPYLMALATE, TARTRATE"/>
    <property type="match status" value="1"/>
</dbReference>
<gene>
    <name evidence="3" type="ORF">ALGA_0534</name>
</gene>
<evidence type="ECO:0000313" key="4">
    <source>
        <dbReference type="Proteomes" id="UP000218267"/>
    </source>
</evidence>
<dbReference type="PROSITE" id="PS00470">
    <property type="entry name" value="IDH_IMDH"/>
    <property type="match status" value="1"/>
</dbReference>
<dbReference type="RefSeq" id="WP_096427838.1">
    <property type="nucleotide sequence ID" value="NZ_AP018042.1"/>
</dbReference>
<comment type="similarity">
    <text evidence="1">Belongs to the isocitrate and isopropylmalate dehydrogenases family.</text>
</comment>
<feature type="domain" description="Isopropylmalate dehydrogenase-like" evidence="2">
    <location>
        <begin position="5"/>
        <end position="393"/>
    </location>
</feature>
<evidence type="ECO:0000256" key="1">
    <source>
        <dbReference type="ARBA" id="ARBA00007769"/>
    </source>
</evidence>
<dbReference type="Pfam" id="PF00180">
    <property type="entry name" value="Iso_dh"/>
    <property type="match status" value="1"/>
</dbReference>
<name>A0A1Y1CEY9_9BACT</name>
<proteinExistence type="inferred from homology"/>
<dbReference type="GO" id="GO:0051287">
    <property type="term" value="F:NAD binding"/>
    <property type="evidence" value="ECO:0007669"/>
    <property type="project" value="InterPro"/>
</dbReference>
<dbReference type="GO" id="GO:0000287">
    <property type="term" value="F:magnesium ion binding"/>
    <property type="evidence" value="ECO:0007669"/>
    <property type="project" value="InterPro"/>
</dbReference>
<organism evidence="3 4">
    <name type="scientific">Labilibaculum antarcticum</name>
    <dbReference type="NCBI Taxonomy" id="1717717"/>
    <lineage>
        <taxon>Bacteria</taxon>
        <taxon>Pseudomonadati</taxon>
        <taxon>Bacteroidota</taxon>
        <taxon>Bacteroidia</taxon>
        <taxon>Marinilabiliales</taxon>
        <taxon>Marinifilaceae</taxon>
        <taxon>Labilibaculum</taxon>
    </lineage>
</organism>
<dbReference type="GO" id="GO:0004449">
    <property type="term" value="F:isocitrate dehydrogenase (NAD+) activity"/>
    <property type="evidence" value="ECO:0007669"/>
    <property type="project" value="TreeGrafter"/>
</dbReference>
<keyword evidence="4" id="KW-1185">Reference proteome</keyword>
<dbReference type="SMART" id="SM01329">
    <property type="entry name" value="Iso_dh"/>
    <property type="match status" value="1"/>
</dbReference>
<sequence>MSKRTIVTMPGDGIGRVVLDETIRILNSAGFDAEYVEGDIGWEFWCKEGNPLPKRTIELLQKHKIGLFGAITSKPKDDAANELSPTLQNKGLVYSSPIVGLRQHFNLDICIRPCKTYKGNPLNFIRRGKGGVIEEPIVDVVIFRQNTEGLYGGVEWSNPDNTVYAALTSHPKFVKNFGTVPREDLSISTRIFTKSATTRILMAAFEYAKKNGYKSVTVCEKPNVIRETSGMMFKLAQEIQKKKFPEIELWNTNIDAQMMWLTKNPENYGVIVAGNMFGDIVSDGFAGLIGGLGFACSAQMSEDGIAVFEPTHGSAPKYAGYATSIVNPIAMVESACMMLDYLKEKEMSAKIRKAVAQVIQEEKVQTYDMMRMTGSADVLNQGAASTQQMADEIIGKLKTKYSNNPDYEYEKNS</sequence>
<dbReference type="Gene3D" id="3.40.718.10">
    <property type="entry name" value="Isopropylmalate Dehydrogenase"/>
    <property type="match status" value="1"/>
</dbReference>
<dbReference type="AlphaFoldDB" id="A0A1Y1CEY9"/>
<dbReference type="Proteomes" id="UP000218267">
    <property type="component" value="Chromosome"/>
</dbReference>
<dbReference type="InterPro" id="IPR024084">
    <property type="entry name" value="IsoPropMal-DH-like_dom"/>
</dbReference>
<dbReference type="SUPFAM" id="SSF53659">
    <property type="entry name" value="Isocitrate/Isopropylmalate dehydrogenase-like"/>
    <property type="match status" value="1"/>
</dbReference>
<dbReference type="KEGG" id="mbas:ALGA_0534"/>
<reference evidence="4" key="2">
    <citation type="journal article" date="2020" name="Antonie Van Leeuwenhoek">
        <title>Labilibaculum antarcticum sp. nov., a novel facultative anaerobic, psychrotorelant bacterium isolated from marine sediment of Antarctica.</title>
        <authorList>
            <person name="Watanabe M."/>
            <person name="Kojima H."/>
            <person name="Fukui M."/>
        </authorList>
    </citation>
    <scope>NUCLEOTIDE SEQUENCE [LARGE SCALE GENOMIC DNA]</scope>
    <source>
        <strain evidence="4">SPP2</strain>
    </source>
</reference>
<evidence type="ECO:0000313" key="3">
    <source>
        <dbReference type="EMBL" id="BAX78927.1"/>
    </source>
</evidence>
<dbReference type="PANTHER" id="PTHR11835:SF77">
    <property type="entry name" value="ISOCITRATE_ISOPROPYLMALATE DEHYDROGENASE FAMILY PROTEIN"/>
    <property type="match status" value="1"/>
</dbReference>
<reference evidence="3 4" key="1">
    <citation type="journal article" date="2018" name="Mar. Genomics">
        <title>Complete genome sequence of Marinifilaceae bacterium strain SPP2, isolated from the Antarctic marine sediment.</title>
        <authorList>
            <person name="Watanabe M."/>
            <person name="Kojima H."/>
            <person name="Fukui M."/>
        </authorList>
    </citation>
    <scope>NUCLEOTIDE SEQUENCE [LARGE SCALE GENOMIC DNA]</scope>
    <source>
        <strain evidence="3 4">SPP2</strain>
    </source>
</reference>
<accession>A0A1Y1CEY9</accession>
<dbReference type="GO" id="GO:0006102">
    <property type="term" value="P:isocitrate metabolic process"/>
    <property type="evidence" value="ECO:0007669"/>
    <property type="project" value="TreeGrafter"/>
</dbReference>
<protein>
    <submittedName>
        <fullName evidence="3">3-isopropylmalate dehydrogenase</fullName>
    </submittedName>
</protein>
<dbReference type="InterPro" id="IPR019818">
    <property type="entry name" value="IsoCit/isopropylmalate_DH_CS"/>
</dbReference>
<dbReference type="OrthoDB" id="9806254at2"/>